<sequence length="370" mass="41098">MTRSDDRVKDLVESRLPAISRRRRALHLCPRGHKHIARPSYGQKNWENVGLLYEICLGGNDACNKALHAEQMSEGSMSDLFDKLVGLEPPPYGKQLLHAQAILMQAELRERIEAHTTAGQLPVLPRRRASSFSAVTPRRERTQASVPVTTSGRVGSGSVGRPTNPTCEVVVYIYTDNAQEPLEITAQGTPRDNVVEFVFNQPNILNVLSIDPAARTKTRSYLSWNGTIQEWATFPKAHQPQVLAPGQRLLYRESYVHDMPRLNEIKYTLMPPGLPGSSRIPSLLAHSGTVNTTASPSPVSSPSRPSTKTVKRAGDDMAERAPKRRKMKTKSDVIDLTMADDDLREVKPLRHARHIARGDNNDVIVISDSE</sequence>
<accession>A0A1M2W1W7</accession>
<feature type="region of interest" description="Disordered" evidence="1">
    <location>
        <begin position="288"/>
        <end position="332"/>
    </location>
</feature>
<dbReference type="AlphaFoldDB" id="A0A1M2W1W7"/>
<feature type="region of interest" description="Disordered" evidence="1">
    <location>
        <begin position="129"/>
        <end position="160"/>
    </location>
</feature>
<keyword evidence="3" id="KW-1185">Reference proteome</keyword>
<feature type="compositionally biased region" description="Basic and acidic residues" evidence="1">
    <location>
        <begin position="312"/>
        <end position="321"/>
    </location>
</feature>
<evidence type="ECO:0000313" key="2">
    <source>
        <dbReference type="EMBL" id="OJT13752.1"/>
    </source>
</evidence>
<evidence type="ECO:0000256" key="1">
    <source>
        <dbReference type="SAM" id="MobiDB-lite"/>
    </source>
</evidence>
<gene>
    <name evidence="2" type="ORF">TRAPUB_9707</name>
</gene>
<reference evidence="2 3" key="1">
    <citation type="submission" date="2016-10" db="EMBL/GenBank/DDBJ databases">
        <title>Genome sequence of the basidiomycete white-rot fungus Trametes pubescens.</title>
        <authorList>
            <person name="Makela M.R."/>
            <person name="Granchi Z."/>
            <person name="Peng M."/>
            <person name="De Vries R.P."/>
            <person name="Grigoriev I."/>
            <person name="Riley R."/>
            <person name="Hilden K."/>
        </authorList>
    </citation>
    <scope>NUCLEOTIDE SEQUENCE [LARGE SCALE GENOMIC DNA]</scope>
    <source>
        <strain evidence="2 3">FBCC735</strain>
    </source>
</reference>
<dbReference type="Proteomes" id="UP000184267">
    <property type="component" value="Unassembled WGS sequence"/>
</dbReference>
<protein>
    <submittedName>
        <fullName evidence="2">Uncharacterized protein</fullName>
    </submittedName>
</protein>
<name>A0A1M2W1W7_TRAPU</name>
<organism evidence="2 3">
    <name type="scientific">Trametes pubescens</name>
    <name type="common">White-rot fungus</name>
    <dbReference type="NCBI Taxonomy" id="154538"/>
    <lineage>
        <taxon>Eukaryota</taxon>
        <taxon>Fungi</taxon>
        <taxon>Dikarya</taxon>
        <taxon>Basidiomycota</taxon>
        <taxon>Agaricomycotina</taxon>
        <taxon>Agaricomycetes</taxon>
        <taxon>Polyporales</taxon>
        <taxon>Polyporaceae</taxon>
        <taxon>Trametes</taxon>
    </lineage>
</organism>
<dbReference type="OrthoDB" id="2757877at2759"/>
<feature type="compositionally biased region" description="Low complexity" evidence="1">
    <location>
        <begin position="295"/>
        <end position="306"/>
    </location>
</feature>
<evidence type="ECO:0000313" key="3">
    <source>
        <dbReference type="Proteomes" id="UP000184267"/>
    </source>
</evidence>
<dbReference type="OMA" id="PIGLECA"/>
<dbReference type="EMBL" id="MNAD01000367">
    <property type="protein sequence ID" value="OJT13752.1"/>
    <property type="molecule type" value="Genomic_DNA"/>
</dbReference>
<proteinExistence type="predicted"/>
<comment type="caution">
    <text evidence="2">The sequence shown here is derived from an EMBL/GenBank/DDBJ whole genome shotgun (WGS) entry which is preliminary data.</text>
</comment>